<keyword evidence="5" id="KW-0548">Nucleotidyltransferase</keyword>
<accession>A0AAX3BC69</accession>
<evidence type="ECO:0000259" key="4">
    <source>
        <dbReference type="PROSITE" id="PS50887"/>
    </source>
</evidence>
<dbReference type="NCBIfam" id="TIGR00254">
    <property type="entry name" value="GGDEF"/>
    <property type="match status" value="1"/>
</dbReference>
<dbReference type="CDD" id="cd00130">
    <property type="entry name" value="PAS"/>
    <property type="match status" value="1"/>
</dbReference>
<dbReference type="InterPro" id="IPR000160">
    <property type="entry name" value="GGDEF_dom"/>
</dbReference>
<dbReference type="Pfam" id="PF00990">
    <property type="entry name" value="GGDEF"/>
    <property type="match status" value="1"/>
</dbReference>
<protein>
    <recommendedName>
        <fullName evidence="1">diguanylate cyclase</fullName>
        <ecNumber evidence="1">2.7.7.65</ecNumber>
    </recommendedName>
</protein>
<dbReference type="PANTHER" id="PTHR45138">
    <property type="entry name" value="REGULATORY COMPONENTS OF SENSORY TRANSDUCTION SYSTEM"/>
    <property type="match status" value="1"/>
</dbReference>
<dbReference type="SUPFAM" id="SSF55073">
    <property type="entry name" value="Nucleotide cyclase"/>
    <property type="match status" value="1"/>
</dbReference>
<evidence type="ECO:0000313" key="5">
    <source>
        <dbReference type="EMBL" id="URA09746.1"/>
    </source>
</evidence>
<reference evidence="5" key="1">
    <citation type="submission" date="2021-04" db="EMBL/GenBank/DDBJ databases">
        <authorList>
            <person name="Postec A."/>
        </authorList>
    </citation>
    <scope>NUCLEOTIDE SEQUENCE</scope>
    <source>
        <strain evidence="5">F1F22</strain>
    </source>
</reference>
<dbReference type="InterPro" id="IPR029787">
    <property type="entry name" value="Nucleotide_cyclase"/>
</dbReference>
<dbReference type="SUPFAM" id="SSF55785">
    <property type="entry name" value="PYP-like sensor domain (PAS domain)"/>
    <property type="match status" value="1"/>
</dbReference>
<proteinExistence type="predicted"/>
<dbReference type="PANTHER" id="PTHR45138:SF9">
    <property type="entry name" value="DIGUANYLATE CYCLASE DGCM-RELATED"/>
    <property type="match status" value="1"/>
</dbReference>
<dbReference type="KEGG" id="taqu:KDW03_09695"/>
<dbReference type="Pfam" id="PF00989">
    <property type="entry name" value="PAS"/>
    <property type="match status" value="1"/>
</dbReference>
<dbReference type="EC" id="2.7.7.65" evidence="1"/>
<sequence>MEVFFKKLFDHLTEGAYILDKNRRIILWNKAAEKITGYSVSEVIGKSCQDNILRHVDMDGNNLCKTGCPMLLVLNGQETIEADVFLHHKEGYRIPVHIKGLLLPPLFLKEYNLDESSPVALELFHPLWQGIFVKTDELKQLAFLDPLTECLNRRGLESLFYFRLQEMLSLKKKIGVLFFDMDNFKSYNDTYGHAIGDRILMNTAMTVKQTLRPFDLWCRWEGEEFVAILFVDDVSQIVPIAKRCLNLISSQFIETPTGNIHITASIGVTALRSPEGVQNAIERADNLMYQAKRQGKNRIVDDLS</sequence>
<dbReference type="InterPro" id="IPR043128">
    <property type="entry name" value="Rev_trsase/Diguanyl_cyclase"/>
</dbReference>
<feature type="domain" description="GGDEF" evidence="4">
    <location>
        <begin position="172"/>
        <end position="304"/>
    </location>
</feature>
<dbReference type="Proteomes" id="UP001056539">
    <property type="component" value="Chromosome"/>
</dbReference>
<reference evidence="5" key="2">
    <citation type="submission" date="2022-06" db="EMBL/GenBank/DDBJ databases">
        <title>Thermospira aquatica gen. nov., sp. nov.</title>
        <authorList>
            <person name="Ben Ali Gam Z."/>
            <person name="Labat M."/>
        </authorList>
    </citation>
    <scope>NUCLEOTIDE SEQUENCE</scope>
    <source>
        <strain evidence="5">F1F22</strain>
    </source>
</reference>
<keyword evidence="5" id="KW-0808">Transferase</keyword>
<evidence type="ECO:0000256" key="1">
    <source>
        <dbReference type="ARBA" id="ARBA00012528"/>
    </source>
</evidence>
<dbReference type="PROSITE" id="PS50887">
    <property type="entry name" value="GGDEF"/>
    <property type="match status" value="1"/>
</dbReference>
<dbReference type="SMART" id="SM00267">
    <property type="entry name" value="GGDEF"/>
    <property type="match status" value="1"/>
</dbReference>
<evidence type="ECO:0000256" key="2">
    <source>
        <dbReference type="ARBA" id="ARBA00034247"/>
    </source>
</evidence>
<feature type="domain" description="PAS" evidence="3">
    <location>
        <begin position="1"/>
        <end position="47"/>
    </location>
</feature>
<evidence type="ECO:0000313" key="6">
    <source>
        <dbReference type="Proteomes" id="UP001056539"/>
    </source>
</evidence>
<dbReference type="SMART" id="SM00091">
    <property type="entry name" value="PAS"/>
    <property type="match status" value="1"/>
</dbReference>
<dbReference type="GO" id="GO:0052621">
    <property type="term" value="F:diguanylate cyclase activity"/>
    <property type="evidence" value="ECO:0007669"/>
    <property type="project" value="UniProtKB-EC"/>
</dbReference>
<organism evidence="5 6">
    <name type="scientific">Thermospira aquatica</name>
    <dbReference type="NCBI Taxonomy" id="2828656"/>
    <lineage>
        <taxon>Bacteria</taxon>
        <taxon>Pseudomonadati</taxon>
        <taxon>Spirochaetota</taxon>
        <taxon>Spirochaetia</taxon>
        <taxon>Brevinematales</taxon>
        <taxon>Thermospiraceae</taxon>
        <taxon>Thermospira</taxon>
    </lineage>
</organism>
<dbReference type="InterPro" id="IPR035965">
    <property type="entry name" value="PAS-like_dom_sf"/>
</dbReference>
<evidence type="ECO:0000259" key="3">
    <source>
        <dbReference type="PROSITE" id="PS50112"/>
    </source>
</evidence>
<dbReference type="Gene3D" id="3.30.70.270">
    <property type="match status" value="1"/>
</dbReference>
<dbReference type="InterPro" id="IPR013767">
    <property type="entry name" value="PAS_fold"/>
</dbReference>
<dbReference type="GO" id="GO:0006355">
    <property type="term" value="P:regulation of DNA-templated transcription"/>
    <property type="evidence" value="ECO:0007669"/>
    <property type="project" value="InterPro"/>
</dbReference>
<dbReference type="PROSITE" id="PS50112">
    <property type="entry name" value="PAS"/>
    <property type="match status" value="1"/>
</dbReference>
<keyword evidence="6" id="KW-1185">Reference proteome</keyword>
<dbReference type="InterPro" id="IPR050469">
    <property type="entry name" value="Diguanylate_Cyclase"/>
</dbReference>
<dbReference type="EMBL" id="CP073355">
    <property type="protein sequence ID" value="URA09746.1"/>
    <property type="molecule type" value="Genomic_DNA"/>
</dbReference>
<dbReference type="CDD" id="cd01949">
    <property type="entry name" value="GGDEF"/>
    <property type="match status" value="1"/>
</dbReference>
<dbReference type="RefSeq" id="WP_271434880.1">
    <property type="nucleotide sequence ID" value="NZ_CP073355.1"/>
</dbReference>
<dbReference type="AlphaFoldDB" id="A0AAX3BC69"/>
<dbReference type="Gene3D" id="3.30.450.20">
    <property type="entry name" value="PAS domain"/>
    <property type="match status" value="1"/>
</dbReference>
<gene>
    <name evidence="5" type="ORF">KDW03_09695</name>
</gene>
<dbReference type="InterPro" id="IPR000014">
    <property type="entry name" value="PAS"/>
</dbReference>
<dbReference type="NCBIfam" id="TIGR00229">
    <property type="entry name" value="sensory_box"/>
    <property type="match status" value="1"/>
</dbReference>
<name>A0AAX3BC69_9SPIR</name>
<comment type="catalytic activity">
    <reaction evidence="2">
        <text>2 GTP = 3',3'-c-di-GMP + 2 diphosphate</text>
        <dbReference type="Rhea" id="RHEA:24898"/>
        <dbReference type="ChEBI" id="CHEBI:33019"/>
        <dbReference type="ChEBI" id="CHEBI:37565"/>
        <dbReference type="ChEBI" id="CHEBI:58805"/>
        <dbReference type="EC" id="2.7.7.65"/>
    </reaction>
</comment>